<dbReference type="Gene3D" id="3.30.565.10">
    <property type="entry name" value="Histidine kinase-like ATPase, C-terminal domain"/>
    <property type="match status" value="1"/>
</dbReference>
<feature type="coiled-coil region" evidence="13">
    <location>
        <begin position="9"/>
        <end position="36"/>
    </location>
</feature>
<evidence type="ECO:0000313" key="17">
    <source>
        <dbReference type="EMBL" id="PHO08962.1"/>
    </source>
</evidence>
<dbReference type="RefSeq" id="WP_099335105.1">
    <property type="nucleotide sequence ID" value="NZ_CP042812.1"/>
</dbReference>
<dbReference type="PANTHER" id="PTHR43395">
    <property type="entry name" value="SENSOR HISTIDINE KINASE CHEA"/>
    <property type="match status" value="1"/>
</dbReference>
<evidence type="ECO:0000256" key="3">
    <source>
        <dbReference type="ARBA" id="ARBA00021495"/>
    </source>
</evidence>
<dbReference type="PROSITE" id="PS50109">
    <property type="entry name" value="HIS_KIN"/>
    <property type="match status" value="1"/>
</dbReference>
<dbReference type="Pfam" id="PF01627">
    <property type="entry name" value="Hpt"/>
    <property type="match status" value="1"/>
</dbReference>
<evidence type="ECO:0000256" key="4">
    <source>
        <dbReference type="ARBA" id="ARBA00022500"/>
    </source>
</evidence>
<dbReference type="SMART" id="SM00260">
    <property type="entry name" value="CheW"/>
    <property type="match status" value="1"/>
</dbReference>
<dbReference type="Pfam" id="PF02895">
    <property type="entry name" value="H-kinase_dim"/>
    <property type="match status" value="1"/>
</dbReference>
<dbReference type="PANTHER" id="PTHR43395:SF10">
    <property type="entry name" value="CHEMOTAXIS PROTEIN CHEA"/>
    <property type="match status" value="1"/>
</dbReference>
<evidence type="ECO:0000256" key="12">
    <source>
        <dbReference type="PROSITE-ProRule" id="PRU00110"/>
    </source>
</evidence>
<dbReference type="Proteomes" id="UP000221384">
    <property type="component" value="Unassembled WGS sequence"/>
</dbReference>
<evidence type="ECO:0000256" key="9">
    <source>
        <dbReference type="ARBA" id="ARBA00022840"/>
    </source>
</evidence>
<comment type="catalytic activity">
    <reaction evidence="1">
        <text>ATP + protein L-histidine = ADP + protein N-phospho-L-histidine.</text>
        <dbReference type="EC" id="2.7.13.3"/>
    </reaction>
</comment>
<comment type="function">
    <text evidence="11">Involved in the transmission of sensory signals from the chemoreceptors to the flagellar motors. CheA is autophosphorylated; it can transfer its phosphate group to either CheB or CheY.</text>
</comment>
<evidence type="ECO:0000256" key="13">
    <source>
        <dbReference type="SAM" id="Coils"/>
    </source>
</evidence>
<dbReference type="InterPro" id="IPR051315">
    <property type="entry name" value="Bact_Chemotaxis_CheA"/>
</dbReference>
<dbReference type="InterPro" id="IPR036061">
    <property type="entry name" value="CheW-like_dom_sf"/>
</dbReference>
<feature type="modified residue" description="Phosphohistidine" evidence="12">
    <location>
        <position position="42"/>
    </location>
</feature>
<dbReference type="InterPro" id="IPR005467">
    <property type="entry name" value="His_kinase_dom"/>
</dbReference>
<gene>
    <name evidence="17" type="ORF">CPG37_11590</name>
</gene>
<dbReference type="Gene3D" id="1.10.287.560">
    <property type="entry name" value="Histidine kinase CheA-like, homodimeric domain"/>
    <property type="match status" value="1"/>
</dbReference>
<proteinExistence type="predicted"/>
<keyword evidence="9" id="KW-0067">ATP-binding</keyword>
<keyword evidence="4" id="KW-0145">Chemotaxis</keyword>
<sequence>MDAVLEQFLSEAKENLDFLDKNLKNLENENQEELDALFRAAHTLKGGAGLVGLESIKIITHYAEDLLDGIKKQKIKYTQDMLEVLYDAFDEIVEMIDLTQDAGELISFDDKRVSEIANKVKALIGNEKEDNLQKLDTELNIITSEKMNIAELIPLHNLYSYLKELPFSMPIINQEFIEEDNFYLIDFDLDEECCNLGNDPIYLSSLLGENAIFSINTIIYETNDLKKIPNLWKTRLLMVVKSSKDMLEDCFYNILDDITFYPLSIKSLFEPSFDSLKDEQFECFVKDLRVFINSNDYINFDKKLSETTKKLDFYTKEGFILSRLETLLPYFEFEGIDYLELINFVSILLKIDNPSLLQNKENSSSEFEKQTVINTLKQQLKVLEFSKDDMTLSRVRLHSKNSLEFISIESNLHIDDSKEDLVKKIDNYILILEKGLSISESTNSNENIDNKLLVEEKELVKEDFIINENQKQKSIIPKTVKINQSDIDDMMNIIGELLVMKNSLPYISSSMSSENVVESKTQLNTKYEEINRVTEKLQELVMGMRLLPLSYIFSRYPKLIRELSKKLDKKIKFEEYGSDTKLDKMMIEKIADPLVHIIRNSIDHGIEKDYEERVELGKTKEGLIKIGAKSVGDKVQIIIEDDGRGIDTQKVLIKALELGLTTEEKIESMTEQEKLQMIFNPGLSTATQITDISGRGVGADAVKKTIEELSGEIYLESSLGLGTKVTIEIPVSVALANVFCIKMNNINYAIAMENVIETIKISTSDIQMANKKPYARLRGELIPLVFEKRLLPKNQKTQKTQSVVIVQANSLKYGLVVNEFINQLDVVQKPLEGVLSSHPIITGTSLLGNGEILFILDVNNIVD</sequence>
<evidence type="ECO:0000259" key="15">
    <source>
        <dbReference type="PROSITE" id="PS50851"/>
    </source>
</evidence>
<keyword evidence="10" id="KW-0902">Two-component regulatory system</keyword>
<accession>A0ABX4LM77</accession>
<evidence type="ECO:0000256" key="6">
    <source>
        <dbReference type="ARBA" id="ARBA00022679"/>
    </source>
</evidence>
<dbReference type="SUPFAM" id="SSF47384">
    <property type="entry name" value="Homodimeric domain of signal transducing histidine kinase"/>
    <property type="match status" value="1"/>
</dbReference>
<keyword evidence="5 12" id="KW-0597">Phosphoprotein</keyword>
<evidence type="ECO:0000256" key="1">
    <source>
        <dbReference type="ARBA" id="ARBA00000085"/>
    </source>
</evidence>
<dbReference type="Gene3D" id="1.20.120.160">
    <property type="entry name" value="HPT domain"/>
    <property type="match status" value="1"/>
</dbReference>
<organism evidence="17 18">
    <name type="scientific">Malaciobacter canalis</name>
    <dbReference type="NCBI Taxonomy" id="1912871"/>
    <lineage>
        <taxon>Bacteria</taxon>
        <taxon>Pseudomonadati</taxon>
        <taxon>Campylobacterota</taxon>
        <taxon>Epsilonproteobacteria</taxon>
        <taxon>Campylobacterales</taxon>
        <taxon>Arcobacteraceae</taxon>
        <taxon>Malaciobacter</taxon>
    </lineage>
</organism>
<dbReference type="SUPFAM" id="SSF50341">
    <property type="entry name" value="CheW-like"/>
    <property type="match status" value="1"/>
</dbReference>
<evidence type="ECO:0000313" key="18">
    <source>
        <dbReference type="Proteomes" id="UP000221384"/>
    </source>
</evidence>
<name>A0ABX4LM77_9BACT</name>
<dbReference type="PRINTS" id="PR00344">
    <property type="entry name" value="BCTRLSENSOR"/>
</dbReference>
<dbReference type="Pfam" id="PF01584">
    <property type="entry name" value="CheW"/>
    <property type="match status" value="1"/>
</dbReference>
<dbReference type="Pfam" id="PF02518">
    <property type="entry name" value="HATPase_c"/>
    <property type="match status" value="1"/>
</dbReference>
<dbReference type="InterPro" id="IPR036097">
    <property type="entry name" value="HisK_dim/P_sf"/>
</dbReference>
<dbReference type="Gene3D" id="2.30.30.40">
    <property type="entry name" value="SH3 Domains"/>
    <property type="match status" value="1"/>
</dbReference>
<dbReference type="PROSITE" id="PS50851">
    <property type="entry name" value="CHEW"/>
    <property type="match status" value="1"/>
</dbReference>
<dbReference type="CDD" id="cd00088">
    <property type="entry name" value="HPT"/>
    <property type="match status" value="1"/>
</dbReference>
<evidence type="ECO:0000259" key="16">
    <source>
        <dbReference type="PROSITE" id="PS50894"/>
    </source>
</evidence>
<dbReference type="SUPFAM" id="SSF55874">
    <property type="entry name" value="ATPase domain of HSP90 chaperone/DNA topoisomerase II/histidine kinase"/>
    <property type="match status" value="1"/>
</dbReference>
<keyword evidence="18" id="KW-1185">Reference proteome</keyword>
<feature type="domain" description="HPt" evidence="16">
    <location>
        <begin position="1"/>
        <end position="99"/>
    </location>
</feature>
<evidence type="ECO:0000259" key="14">
    <source>
        <dbReference type="PROSITE" id="PS50109"/>
    </source>
</evidence>
<keyword evidence="13" id="KW-0175">Coiled coil</keyword>
<dbReference type="InterPro" id="IPR002545">
    <property type="entry name" value="CheW-lke_dom"/>
</dbReference>
<protein>
    <recommendedName>
        <fullName evidence="3">Chemotaxis protein CheA</fullName>
        <ecNumber evidence="2">2.7.13.3</ecNumber>
    </recommendedName>
</protein>
<keyword evidence="8" id="KW-0418">Kinase</keyword>
<dbReference type="EMBL" id="NWVW01000016">
    <property type="protein sequence ID" value="PHO08962.1"/>
    <property type="molecule type" value="Genomic_DNA"/>
</dbReference>
<dbReference type="InterPro" id="IPR008207">
    <property type="entry name" value="Sig_transdc_His_kin_Hpt_dom"/>
</dbReference>
<dbReference type="InterPro" id="IPR004105">
    <property type="entry name" value="CheA-like_dim"/>
</dbReference>
<dbReference type="SMART" id="SM01231">
    <property type="entry name" value="H-kinase_dim"/>
    <property type="match status" value="1"/>
</dbReference>
<evidence type="ECO:0000256" key="11">
    <source>
        <dbReference type="ARBA" id="ARBA00035100"/>
    </source>
</evidence>
<evidence type="ECO:0000256" key="5">
    <source>
        <dbReference type="ARBA" id="ARBA00022553"/>
    </source>
</evidence>
<dbReference type="InterPro" id="IPR036890">
    <property type="entry name" value="HATPase_C_sf"/>
</dbReference>
<dbReference type="EC" id="2.7.13.3" evidence="2"/>
<evidence type="ECO:0000256" key="8">
    <source>
        <dbReference type="ARBA" id="ARBA00022777"/>
    </source>
</evidence>
<reference evidence="17 18" key="1">
    <citation type="submission" date="2017-09" db="EMBL/GenBank/DDBJ databases">
        <authorList>
            <person name="Perez-Cataluna A."/>
            <person name="Figueras M.J."/>
            <person name="Salas-Masso N."/>
        </authorList>
    </citation>
    <scope>NUCLEOTIDE SEQUENCE [LARGE SCALE GENOMIC DNA]</scope>
    <source>
        <strain evidence="17 18">F138-33</strain>
    </source>
</reference>
<evidence type="ECO:0000256" key="10">
    <source>
        <dbReference type="ARBA" id="ARBA00023012"/>
    </source>
</evidence>
<dbReference type="SUPFAM" id="SSF47226">
    <property type="entry name" value="Histidine-containing phosphotransfer domain, HPT domain"/>
    <property type="match status" value="1"/>
</dbReference>
<dbReference type="InterPro" id="IPR003594">
    <property type="entry name" value="HATPase_dom"/>
</dbReference>
<comment type="caution">
    <text evidence="17">The sequence shown here is derived from an EMBL/GenBank/DDBJ whole genome shotgun (WGS) entry which is preliminary data.</text>
</comment>
<dbReference type="InterPro" id="IPR036641">
    <property type="entry name" value="HPT_dom_sf"/>
</dbReference>
<feature type="domain" description="Histidine kinase" evidence="14">
    <location>
        <begin position="485"/>
        <end position="733"/>
    </location>
</feature>
<dbReference type="SMART" id="SM00387">
    <property type="entry name" value="HATPase_c"/>
    <property type="match status" value="1"/>
</dbReference>
<feature type="domain" description="CheW-like" evidence="15">
    <location>
        <begin position="735"/>
        <end position="863"/>
    </location>
</feature>
<dbReference type="SMART" id="SM00073">
    <property type="entry name" value="HPT"/>
    <property type="match status" value="1"/>
</dbReference>
<keyword evidence="7" id="KW-0547">Nucleotide-binding</keyword>
<dbReference type="PROSITE" id="PS50894">
    <property type="entry name" value="HPT"/>
    <property type="match status" value="1"/>
</dbReference>
<keyword evidence="6" id="KW-0808">Transferase</keyword>
<dbReference type="InterPro" id="IPR004358">
    <property type="entry name" value="Sig_transdc_His_kin-like_C"/>
</dbReference>
<dbReference type="InterPro" id="IPR037006">
    <property type="entry name" value="CheA-like_homodim_sf"/>
</dbReference>
<evidence type="ECO:0000256" key="7">
    <source>
        <dbReference type="ARBA" id="ARBA00022741"/>
    </source>
</evidence>
<evidence type="ECO:0000256" key="2">
    <source>
        <dbReference type="ARBA" id="ARBA00012438"/>
    </source>
</evidence>